<dbReference type="GO" id="GO:0051301">
    <property type="term" value="P:cell division"/>
    <property type="evidence" value="ECO:0007669"/>
    <property type="project" value="UniProtKB-KW"/>
</dbReference>
<dbReference type="InterPro" id="IPR036388">
    <property type="entry name" value="WH-like_DNA-bd_sf"/>
</dbReference>
<evidence type="ECO:0000256" key="2">
    <source>
        <dbReference type="ARBA" id="ARBA00022618"/>
    </source>
</evidence>
<keyword evidence="1" id="KW-0963">Cytoplasm</keyword>
<dbReference type="InterPro" id="IPR005234">
    <property type="entry name" value="ScpB_csome_segregation"/>
</dbReference>
<dbReference type="PANTHER" id="PTHR34298">
    <property type="entry name" value="SEGREGATION AND CONDENSATION PROTEIN B"/>
    <property type="match status" value="1"/>
</dbReference>
<dbReference type="GO" id="GO:0051304">
    <property type="term" value="P:chromosome separation"/>
    <property type="evidence" value="ECO:0007669"/>
    <property type="project" value="InterPro"/>
</dbReference>
<dbReference type="InterPro" id="IPR036390">
    <property type="entry name" value="WH_DNA-bd_sf"/>
</dbReference>
<dbReference type="Gene3D" id="1.10.10.10">
    <property type="entry name" value="Winged helix-like DNA-binding domain superfamily/Winged helix DNA-binding domain"/>
    <property type="match status" value="2"/>
</dbReference>
<keyword evidence="4" id="KW-0131">Cell cycle</keyword>
<sequence>MGIKEKRIIESVLFSASKPVSINEIKDATDLPPKTIKDTLKTLIEDYNVERKNDTSMEIVKAGNKYAMQVKKKYIDQSVMIAKPDIHSNLLKTLALIAFHQPVKQSNLRRMAGPKIYDHVDELTSMKLIYSKKHGSTEMLTTTKLFPEYFGIDTTKSEEIRDFLAKKVIGSISKVKDQE</sequence>
<protein>
    <recommendedName>
        <fullName evidence="6">SMC-Scp complex subunit ScpB</fullName>
    </recommendedName>
</protein>
<proteinExistence type="predicted"/>
<organism evidence="5">
    <name type="scientific">marine sediment metagenome</name>
    <dbReference type="NCBI Taxonomy" id="412755"/>
    <lineage>
        <taxon>unclassified sequences</taxon>
        <taxon>metagenomes</taxon>
        <taxon>ecological metagenomes</taxon>
    </lineage>
</organism>
<comment type="caution">
    <text evidence="5">The sequence shown here is derived from an EMBL/GenBank/DDBJ whole genome shotgun (WGS) entry which is preliminary data.</text>
</comment>
<reference evidence="5" key="1">
    <citation type="journal article" date="2014" name="Front. Microbiol.">
        <title>High frequency of phylogenetically diverse reductive dehalogenase-homologous genes in deep subseafloor sedimentary metagenomes.</title>
        <authorList>
            <person name="Kawai M."/>
            <person name="Futagami T."/>
            <person name="Toyoda A."/>
            <person name="Takaki Y."/>
            <person name="Nishi S."/>
            <person name="Hori S."/>
            <person name="Arai W."/>
            <person name="Tsubouchi T."/>
            <person name="Morono Y."/>
            <person name="Uchiyama I."/>
            <person name="Ito T."/>
            <person name="Fujiyama A."/>
            <person name="Inagaki F."/>
            <person name="Takami H."/>
        </authorList>
    </citation>
    <scope>NUCLEOTIDE SEQUENCE</scope>
    <source>
        <strain evidence="5">Expedition CK06-06</strain>
    </source>
</reference>
<dbReference type="SUPFAM" id="SSF46785">
    <property type="entry name" value="Winged helix' DNA-binding domain"/>
    <property type="match status" value="2"/>
</dbReference>
<dbReference type="Pfam" id="PF04079">
    <property type="entry name" value="SMC_ScpB"/>
    <property type="match status" value="1"/>
</dbReference>
<dbReference type="EMBL" id="BART01023010">
    <property type="protein sequence ID" value="GAH03294.1"/>
    <property type="molecule type" value="Genomic_DNA"/>
</dbReference>
<evidence type="ECO:0000256" key="4">
    <source>
        <dbReference type="ARBA" id="ARBA00023306"/>
    </source>
</evidence>
<evidence type="ECO:0000256" key="3">
    <source>
        <dbReference type="ARBA" id="ARBA00022829"/>
    </source>
</evidence>
<dbReference type="AlphaFoldDB" id="X1DDZ9"/>
<keyword evidence="2" id="KW-0132">Cell division</keyword>
<name>X1DDZ9_9ZZZZ</name>
<keyword evidence="3" id="KW-0159">Chromosome partition</keyword>
<evidence type="ECO:0008006" key="6">
    <source>
        <dbReference type="Google" id="ProtNLM"/>
    </source>
</evidence>
<evidence type="ECO:0000256" key="1">
    <source>
        <dbReference type="ARBA" id="ARBA00022490"/>
    </source>
</evidence>
<accession>X1DDZ9</accession>
<dbReference type="PANTHER" id="PTHR34298:SF2">
    <property type="entry name" value="SEGREGATION AND CONDENSATION PROTEIN B"/>
    <property type="match status" value="1"/>
</dbReference>
<evidence type="ECO:0000313" key="5">
    <source>
        <dbReference type="EMBL" id="GAH03294.1"/>
    </source>
</evidence>
<gene>
    <name evidence="5" type="ORF">S01H4_41988</name>
</gene>